<dbReference type="SUPFAM" id="SSF161098">
    <property type="entry name" value="MetI-like"/>
    <property type="match status" value="1"/>
</dbReference>
<dbReference type="GO" id="GO:0035435">
    <property type="term" value="P:phosphate ion transmembrane transport"/>
    <property type="evidence" value="ECO:0007669"/>
    <property type="project" value="InterPro"/>
</dbReference>
<protein>
    <recommendedName>
        <fullName evidence="10">Phosphate transport system permease protein PstA</fullName>
    </recommendedName>
</protein>
<dbReference type="InterPro" id="IPR000515">
    <property type="entry name" value="MetI-like"/>
</dbReference>
<dbReference type="GO" id="GO:0005886">
    <property type="term" value="C:plasma membrane"/>
    <property type="evidence" value="ECO:0007669"/>
    <property type="project" value="UniProtKB-SubCell"/>
</dbReference>
<feature type="transmembrane region" description="Helical" evidence="10">
    <location>
        <begin position="88"/>
        <end position="114"/>
    </location>
</feature>
<proteinExistence type="inferred from homology"/>
<gene>
    <name evidence="13" type="ORF">AWW66_09300</name>
</gene>
<feature type="region of interest" description="Disordered" evidence="11">
    <location>
        <begin position="1"/>
        <end position="20"/>
    </location>
</feature>
<feature type="transmembrane region" description="Helical" evidence="10">
    <location>
        <begin position="34"/>
        <end position="58"/>
    </location>
</feature>
<evidence type="ECO:0000256" key="10">
    <source>
        <dbReference type="RuleBase" id="RU363043"/>
    </source>
</evidence>
<evidence type="ECO:0000256" key="6">
    <source>
        <dbReference type="ARBA" id="ARBA00022592"/>
    </source>
</evidence>
<keyword evidence="14" id="KW-1185">Reference proteome</keyword>
<evidence type="ECO:0000256" key="11">
    <source>
        <dbReference type="SAM" id="MobiDB-lite"/>
    </source>
</evidence>
<evidence type="ECO:0000256" key="1">
    <source>
        <dbReference type="ARBA" id="ARBA00003510"/>
    </source>
</evidence>
<feature type="compositionally biased region" description="Low complexity" evidence="11">
    <location>
        <begin position="1"/>
        <end position="17"/>
    </location>
</feature>
<dbReference type="PROSITE" id="PS50928">
    <property type="entry name" value="ABC_TM1"/>
    <property type="match status" value="1"/>
</dbReference>
<comment type="subcellular location">
    <subcellularLocation>
        <location evidence="2 10">Cell membrane</location>
        <topology evidence="2 10">Multi-pass membrane protein</topology>
    </subcellularLocation>
</comment>
<dbReference type="InterPro" id="IPR035906">
    <property type="entry name" value="MetI-like_sf"/>
</dbReference>
<evidence type="ECO:0000256" key="2">
    <source>
        <dbReference type="ARBA" id="ARBA00004651"/>
    </source>
</evidence>
<keyword evidence="8 10" id="KW-1133">Transmembrane helix</keyword>
<comment type="caution">
    <text evidence="13">The sequence shown here is derived from an EMBL/GenBank/DDBJ whole genome shotgun (WGS) entry which is preliminary data.</text>
</comment>
<keyword evidence="9 10" id="KW-0472">Membrane</keyword>
<dbReference type="NCBIfam" id="TIGR00974">
    <property type="entry name" value="3a0107s02c"/>
    <property type="match status" value="1"/>
</dbReference>
<dbReference type="Proteomes" id="UP000070620">
    <property type="component" value="Unassembled WGS sequence"/>
</dbReference>
<name>A0A136PV44_9ACTN</name>
<feature type="domain" description="ABC transmembrane type-1" evidence="12">
    <location>
        <begin position="89"/>
        <end position="297"/>
    </location>
</feature>
<dbReference type="RefSeq" id="WP_067362776.1">
    <property type="nucleotide sequence ID" value="NZ_JBIUBN010000008.1"/>
</dbReference>
<keyword evidence="7 10" id="KW-0812">Transmembrane</keyword>
<dbReference type="InterPro" id="IPR051408">
    <property type="entry name" value="Phosphate_transprt_permease"/>
</dbReference>
<dbReference type="GO" id="GO:0005315">
    <property type="term" value="F:phosphate transmembrane transporter activity"/>
    <property type="evidence" value="ECO:0007669"/>
    <property type="project" value="InterPro"/>
</dbReference>
<evidence type="ECO:0000256" key="4">
    <source>
        <dbReference type="ARBA" id="ARBA00022448"/>
    </source>
</evidence>
<evidence type="ECO:0000256" key="9">
    <source>
        <dbReference type="ARBA" id="ARBA00023136"/>
    </source>
</evidence>
<accession>A0A136PV44</accession>
<evidence type="ECO:0000256" key="5">
    <source>
        <dbReference type="ARBA" id="ARBA00022475"/>
    </source>
</evidence>
<comment type="function">
    <text evidence="1">Part of the binding-protein-dependent transport system for phosphate; probably responsible for the translocation of the substrate across the membrane.</text>
</comment>
<feature type="transmembrane region" description="Helical" evidence="10">
    <location>
        <begin position="204"/>
        <end position="225"/>
    </location>
</feature>
<keyword evidence="4" id="KW-0813">Transport</keyword>
<evidence type="ECO:0000256" key="3">
    <source>
        <dbReference type="ARBA" id="ARBA00007069"/>
    </source>
</evidence>
<dbReference type="AlphaFoldDB" id="A0A136PV44"/>
<dbReference type="PANTHER" id="PTHR42922">
    <property type="entry name" value="PHOSPHATE TRANSPORT SYSTEM PERMEASE PROTEIN PSTA"/>
    <property type="match status" value="1"/>
</dbReference>
<evidence type="ECO:0000259" key="12">
    <source>
        <dbReference type="PROSITE" id="PS50928"/>
    </source>
</evidence>
<dbReference type="PANTHER" id="PTHR42922:SF1">
    <property type="entry name" value="PHOSPHATE TRANSPORT SYSTEM PERMEASE PROTEIN PSTA"/>
    <property type="match status" value="1"/>
</dbReference>
<organism evidence="13 14">
    <name type="scientific">Micromonospora rosaria</name>
    <dbReference type="NCBI Taxonomy" id="47874"/>
    <lineage>
        <taxon>Bacteria</taxon>
        <taxon>Bacillati</taxon>
        <taxon>Actinomycetota</taxon>
        <taxon>Actinomycetes</taxon>
        <taxon>Micromonosporales</taxon>
        <taxon>Micromonosporaceae</taxon>
        <taxon>Micromonospora</taxon>
    </lineage>
</organism>
<feature type="transmembrane region" description="Helical" evidence="10">
    <location>
        <begin position="275"/>
        <end position="297"/>
    </location>
</feature>
<sequence>MTTTATPPATGRGQGAPDLSRGALSMRRRVVNHVASGSIHLALLLAVIPLGLVIWTVLNRGAGVMSLDFLNADIPNSYRREGPGMGPAIVGTLLITGMASLMAIPLGVFGAIYLNEYGKQKPLARTIRLMADVMTGVPSIVMGLFIYISWVLVVGRFTGFAGSLALACLMLPVVIRSSEEMLRLVPDELRQASLALGARKWRTILTVVLPAAISGITSGALLAVARAAGETAPIVIVTGIVFSTNTNLFDGSNTALPAQIFRNASQPFVGAQDRAWGAALTLIVIVVLFTIVSRVIANRFALKER</sequence>
<evidence type="ECO:0000313" key="14">
    <source>
        <dbReference type="Proteomes" id="UP000070620"/>
    </source>
</evidence>
<evidence type="ECO:0000256" key="7">
    <source>
        <dbReference type="ARBA" id="ARBA00022692"/>
    </source>
</evidence>
<reference evidence="13 14" key="1">
    <citation type="submission" date="2016-01" db="EMBL/GenBank/DDBJ databases">
        <title>Whole genome sequence and analysis of Micromonospora rosaria DSM 803, which can produce antibacterial substance rosamicin.</title>
        <authorList>
            <person name="Yang H."/>
            <person name="He X."/>
            <person name="Zhu D."/>
        </authorList>
    </citation>
    <scope>NUCLEOTIDE SEQUENCE [LARGE SCALE GENOMIC DNA]</scope>
    <source>
        <strain evidence="13 14">DSM 803</strain>
    </source>
</reference>
<dbReference type="InterPro" id="IPR005672">
    <property type="entry name" value="Phosphate_PstA"/>
</dbReference>
<dbReference type="Gene3D" id="1.10.3720.10">
    <property type="entry name" value="MetI-like"/>
    <property type="match status" value="1"/>
</dbReference>
<keyword evidence="6" id="KW-0592">Phosphate transport</keyword>
<keyword evidence="5 10" id="KW-1003">Cell membrane</keyword>
<evidence type="ECO:0000256" key="8">
    <source>
        <dbReference type="ARBA" id="ARBA00022989"/>
    </source>
</evidence>
<evidence type="ECO:0000313" key="13">
    <source>
        <dbReference type="EMBL" id="KXK62223.1"/>
    </source>
</evidence>
<comment type="similarity">
    <text evidence="3 10">Belongs to the binding-protein-dependent transport system permease family. CysTW subfamily.</text>
</comment>
<dbReference type="Pfam" id="PF00528">
    <property type="entry name" value="BPD_transp_1"/>
    <property type="match status" value="1"/>
</dbReference>
<feature type="transmembrane region" description="Helical" evidence="10">
    <location>
        <begin position="154"/>
        <end position="175"/>
    </location>
</feature>
<dbReference type="CDD" id="cd06261">
    <property type="entry name" value="TM_PBP2"/>
    <property type="match status" value="1"/>
</dbReference>
<dbReference type="EMBL" id="LRQV01000023">
    <property type="protein sequence ID" value="KXK62223.1"/>
    <property type="molecule type" value="Genomic_DNA"/>
</dbReference>
<feature type="transmembrane region" description="Helical" evidence="10">
    <location>
        <begin position="126"/>
        <end position="148"/>
    </location>
</feature>